<evidence type="ECO:0000256" key="8">
    <source>
        <dbReference type="ARBA" id="ARBA00038102"/>
    </source>
</evidence>
<dbReference type="SMART" id="SM00159">
    <property type="entry name" value="PTX"/>
    <property type="match status" value="2"/>
</dbReference>
<dbReference type="PROSITE" id="PS51828">
    <property type="entry name" value="PTX_2"/>
    <property type="match status" value="2"/>
</dbReference>
<evidence type="ECO:0000256" key="4">
    <source>
        <dbReference type="ARBA" id="ARBA00022723"/>
    </source>
</evidence>
<gene>
    <name evidence="12" type="ORF">PFLUV_G00084370</name>
</gene>
<keyword evidence="6" id="KW-0106">Calcium</keyword>
<reference evidence="12 13" key="1">
    <citation type="submission" date="2019-06" db="EMBL/GenBank/DDBJ databases">
        <title>A chromosome-scale genome assembly of the European perch, Perca fluviatilis.</title>
        <authorList>
            <person name="Roques C."/>
            <person name="Zahm M."/>
            <person name="Cabau C."/>
            <person name="Klopp C."/>
            <person name="Bouchez O."/>
            <person name="Donnadieu C."/>
            <person name="Kuhl H."/>
            <person name="Gislard M."/>
            <person name="Guendouz S."/>
            <person name="Journot L."/>
            <person name="Haffray P."/>
            <person name="Bestin A."/>
            <person name="Morvezen R."/>
            <person name="Feron R."/>
            <person name="Wen M."/>
            <person name="Jouanno E."/>
            <person name="Herpin A."/>
            <person name="Schartl M."/>
            <person name="Postlethwait J."/>
            <person name="Schaerlinger B."/>
            <person name="Chardard D."/>
            <person name="Lecocq T."/>
            <person name="Poncet C."/>
            <person name="Jaffrelo L."/>
            <person name="Lampietro C."/>
            <person name="Guiguen Y."/>
        </authorList>
    </citation>
    <scope>NUCLEOTIDE SEQUENCE [LARGE SCALE GENOMIC DNA]</scope>
    <source>
        <tissue evidence="12">Blood</tissue>
    </source>
</reference>
<dbReference type="GO" id="GO:0046872">
    <property type="term" value="F:metal ion binding"/>
    <property type="evidence" value="ECO:0007669"/>
    <property type="project" value="UniProtKB-KW"/>
</dbReference>
<dbReference type="SUPFAM" id="SSF49899">
    <property type="entry name" value="Concanavalin A-like lectins/glucanases"/>
    <property type="match status" value="2"/>
</dbReference>
<dbReference type="InterPro" id="IPR001759">
    <property type="entry name" value="PTX_dom"/>
</dbReference>
<organism evidence="12 13">
    <name type="scientific">Perca fluviatilis</name>
    <name type="common">European perch</name>
    <dbReference type="NCBI Taxonomy" id="8168"/>
    <lineage>
        <taxon>Eukaryota</taxon>
        <taxon>Metazoa</taxon>
        <taxon>Chordata</taxon>
        <taxon>Craniata</taxon>
        <taxon>Vertebrata</taxon>
        <taxon>Euteleostomi</taxon>
        <taxon>Actinopterygii</taxon>
        <taxon>Neopterygii</taxon>
        <taxon>Teleostei</taxon>
        <taxon>Neoteleostei</taxon>
        <taxon>Acanthomorphata</taxon>
        <taxon>Eupercaria</taxon>
        <taxon>Perciformes</taxon>
        <taxon>Percoidei</taxon>
        <taxon>Percidae</taxon>
        <taxon>Percinae</taxon>
        <taxon>Perca</taxon>
    </lineage>
</organism>
<accession>A0A6A5EEX6</accession>
<dbReference type="InterPro" id="IPR051005">
    <property type="entry name" value="Pentraxin_domain"/>
</dbReference>
<comment type="subcellular location">
    <subcellularLocation>
        <location evidence="2">Secreted</location>
    </subcellularLocation>
</comment>
<keyword evidence="5 10" id="KW-0732">Signal</keyword>
<comment type="similarity">
    <text evidence="8">Belongs to the pentraxin family.</text>
</comment>
<comment type="caution">
    <text evidence="12">The sequence shown here is derived from an EMBL/GenBank/DDBJ whole genome shotgun (WGS) entry which is preliminary data.</text>
</comment>
<sequence>MAFLLLLVTLTACAASPQDLSGKMFTFPQETNTARVILTPSPIQELSALTICHRSFTDLKRDHALFSLATQSNSNALLIFWDDTNKEMEPHIRDKKTEYRGQDYKPNMWHSVCTTWDSTSGLVQLWFDGQPSMRKYVSSGAIRGSTMIILGQEQDAHGGGFDLKQSFVGMMSDVHMWDYTLSPYSDTGFEMALFLLMVMLTACAAAPQDLSGKMFTFPQETNSAHVRLTTSRQVLRAVTVCLRSFTDLRRDHSLFSLATPAFDNDLLIFNGASNNKYAYWVRNKNADFIGQDYKVNTWQSICSTWDSVSGLGQLWLDGKPSSRKFISSGSNISGPIIIVLGQEQDTHGGGFDINQSFVGMMSDVHLWDHILSPCEIQNYMHHLNFAPGNVLNWRALEFQTTGRVLIEDKQEIKTCY</sequence>
<evidence type="ECO:0000256" key="6">
    <source>
        <dbReference type="ARBA" id="ARBA00022837"/>
    </source>
</evidence>
<keyword evidence="4" id="KW-0479">Metal-binding</keyword>
<dbReference type="PANTHER" id="PTHR45869">
    <property type="entry name" value="C-REACTIVE PROTEIN-RELATED"/>
    <property type="match status" value="1"/>
</dbReference>
<evidence type="ECO:0000256" key="10">
    <source>
        <dbReference type="SAM" id="SignalP"/>
    </source>
</evidence>
<dbReference type="Pfam" id="PF00354">
    <property type="entry name" value="Pentaxin"/>
    <property type="match status" value="2"/>
</dbReference>
<keyword evidence="3" id="KW-0964">Secreted</keyword>
<dbReference type="PANTHER" id="PTHR45869:SF7">
    <property type="entry name" value="C-REACTIVE PROTEIN"/>
    <property type="match status" value="1"/>
</dbReference>
<dbReference type="InterPro" id="IPR013320">
    <property type="entry name" value="ConA-like_dom_sf"/>
</dbReference>
<feature type="domain" description="Pentraxin (PTX)" evidence="11">
    <location>
        <begin position="21"/>
        <end position="220"/>
    </location>
</feature>
<evidence type="ECO:0000256" key="5">
    <source>
        <dbReference type="ARBA" id="ARBA00022729"/>
    </source>
</evidence>
<evidence type="ECO:0000259" key="11">
    <source>
        <dbReference type="PROSITE" id="PS51828"/>
    </source>
</evidence>
<evidence type="ECO:0000313" key="12">
    <source>
        <dbReference type="EMBL" id="KAF1387867.1"/>
    </source>
</evidence>
<feature type="chain" id="PRO_5025369534" description="Pentraxin (PTX) domain-containing protein" evidence="10">
    <location>
        <begin position="16"/>
        <end position="416"/>
    </location>
</feature>
<comment type="cofactor">
    <cofactor evidence="1">
        <name>Ca(2+)</name>
        <dbReference type="ChEBI" id="CHEBI:29108"/>
    </cofactor>
</comment>
<keyword evidence="13" id="KW-1185">Reference proteome</keyword>
<evidence type="ECO:0000256" key="9">
    <source>
        <dbReference type="PROSITE-ProRule" id="PRU01172"/>
    </source>
</evidence>
<evidence type="ECO:0000256" key="3">
    <source>
        <dbReference type="ARBA" id="ARBA00022525"/>
    </source>
</evidence>
<dbReference type="AlphaFoldDB" id="A0A6A5EEX6"/>
<comment type="caution">
    <text evidence="9">Lacks conserved residue(s) required for the propagation of feature annotation.</text>
</comment>
<proteinExistence type="inferred from homology"/>
<keyword evidence="7" id="KW-1015">Disulfide bond</keyword>
<name>A0A6A5EEX6_PERFL</name>
<dbReference type="PRINTS" id="PR00895">
    <property type="entry name" value="PENTAXIN"/>
</dbReference>
<protein>
    <recommendedName>
        <fullName evidence="11">Pentraxin (PTX) domain-containing protein</fullName>
    </recommendedName>
</protein>
<dbReference type="EMBL" id="VHII01000007">
    <property type="protein sequence ID" value="KAF1387867.1"/>
    <property type="molecule type" value="Genomic_DNA"/>
</dbReference>
<evidence type="ECO:0000313" key="13">
    <source>
        <dbReference type="Proteomes" id="UP000465112"/>
    </source>
</evidence>
<dbReference type="GO" id="GO:0005576">
    <property type="term" value="C:extracellular region"/>
    <property type="evidence" value="ECO:0007669"/>
    <property type="project" value="UniProtKB-SubCell"/>
</dbReference>
<evidence type="ECO:0000256" key="1">
    <source>
        <dbReference type="ARBA" id="ARBA00001913"/>
    </source>
</evidence>
<feature type="signal peptide" evidence="10">
    <location>
        <begin position="1"/>
        <end position="15"/>
    </location>
</feature>
<feature type="domain" description="Pentraxin (PTX)" evidence="11">
    <location>
        <begin position="211"/>
        <end position="412"/>
    </location>
</feature>
<dbReference type="Proteomes" id="UP000465112">
    <property type="component" value="Chromosome 7"/>
</dbReference>
<evidence type="ECO:0000256" key="2">
    <source>
        <dbReference type="ARBA" id="ARBA00004613"/>
    </source>
</evidence>
<dbReference type="FunFam" id="2.60.120.200:FF:000070">
    <property type="entry name" value="Serum amyloid P-component"/>
    <property type="match status" value="1"/>
</dbReference>
<evidence type="ECO:0000256" key="7">
    <source>
        <dbReference type="ARBA" id="ARBA00023157"/>
    </source>
</evidence>
<dbReference type="Gene3D" id="2.60.120.200">
    <property type="match status" value="2"/>
</dbReference>